<dbReference type="PROSITE" id="PS00061">
    <property type="entry name" value="ADH_SHORT"/>
    <property type="match status" value="1"/>
</dbReference>
<dbReference type="RefSeq" id="WP_126557108.1">
    <property type="nucleotide sequence ID" value="NZ_BIFS01000002.1"/>
</dbReference>
<name>A0A402AXC4_9CHLR</name>
<dbReference type="NCBIfam" id="NF006132">
    <property type="entry name" value="PRK08277.1"/>
    <property type="match status" value="1"/>
</dbReference>
<dbReference type="Gene3D" id="3.40.50.720">
    <property type="entry name" value="NAD(P)-binding Rossmann-like Domain"/>
    <property type="match status" value="1"/>
</dbReference>
<keyword evidence="5" id="KW-1185">Reference proteome</keyword>
<dbReference type="InterPro" id="IPR020904">
    <property type="entry name" value="Sc_DH/Rdtase_CS"/>
</dbReference>
<dbReference type="Pfam" id="PF00106">
    <property type="entry name" value="adh_short"/>
    <property type="match status" value="1"/>
</dbReference>
<dbReference type="SUPFAM" id="SSF51735">
    <property type="entry name" value="NAD(P)-binding Rossmann-fold domains"/>
    <property type="match status" value="1"/>
</dbReference>
<sequence>MSYESQLQSLFNVKGQTAVITGGSGGLGSAMAFALAQAGVNVAILSQHEESARKVAEEIQAQGGSALGLACDVVERPALEQALEQITSAFGPVDILVNGAGGNQPAATTSADLSFFNLDNEAIDRVFDLNFAGTVKCCQVFGRGMAERKQGCIINISSMNYLRPLTRIPAYSAAKAAVTNFTQWLAVHMAQEYSPAIRVNAIAPGFFLTHQNRFLLTDKETGAYTPRGESILAHTPMHRMGEAGDLVGTLLWLASPAAAFVTGIVVPVDGGFSAFSGV</sequence>
<evidence type="ECO:0000313" key="5">
    <source>
        <dbReference type="Proteomes" id="UP000287188"/>
    </source>
</evidence>
<dbReference type="PANTHER" id="PTHR42760">
    <property type="entry name" value="SHORT-CHAIN DEHYDROGENASES/REDUCTASES FAMILY MEMBER"/>
    <property type="match status" value="1"/>
</dbReference>
<gene>
    <name evidence="4" type="ORF">KDK_75370</name>
</gene>
<comment type="similarity">
    <text evidence="1 3">Belongs to the short-chain dehydrogenases/reductases (SDR) family.</text>
</comment>
<dbReference type="AlphaFoldDB" id="A0A402AXC4"/>
<dbReference type="OrthoDB" id="9803333at2"/>
<evidence type="ECO:0000313" key="4">
    <source>
        <dbReference type="EMBL" id="GCE23737.1"/>
    </source>
</evidence>
<reference evidence="5" key="1">
    <citation type="submission" date="2018-12" db="EMBL/GenBank/DDBJ databases">
        <title>Tengunoibacter tsumagoiensis gen. nov., sp. nov., Dictyobacter kobayashii sp. nov., D. alpinus sp. nov., and D. joshuensis sp. nov. and description of Dictyobacteraceae fam. nov. within the order Ktedonobacterales isolated from Tengu-no-mugimeshi.</title>
        <authorList>
            <person name="Wang C.M."/>
            <person name="Zheng Y."/>
            <person name="Sakai Y."/>
            <person name="Toyoda A."/>
            <person name="Minakuchi Y."/>
            <person name="Abe K."/>
            <person name="Yokota A."/>
            <person name="Yabe S."/>
        </authorList>
    </citation>
    <scope>NUCLEOTIDE SEQUENCE [LARGE SCALE GENOMIC DNA]</scope>
    <source>
        <strain evidence="5">Uno11</strain>
    </source>
</reference>
<evidence type="ECO:0000256" key="2">
    <source>
        <dbReference type="ARBA" id="ARBA00023002"/>
    </source>
</evidence>
<dbReference type="InterPro" id="IPR002347">
    <property type="entry name" value="SDR_fam"/>
</dbReference>
<dbReference type="EMBL" id="BIFS01000002">
    <property type="protein sequence ID" value="GCE23737.1"/>
    <property type="molecule type" value="Genomic_DNA"/>
</dbReference>
<accession>A0A402AXC4</accession>
<dbReference type="PRINTS" id="PR00080">
    <property type="entry name" value="SDRFAMILY"/>
</dbReference>
<keyword evidence="4" id="KW-0223">Dioxygenase</keyword>
<dbReference type="PRINTS" id="PR00081">
    <property type="entry name" value="GDHRDH"/>
</dbReference>
<protein>
    <submittedName>
        <fullName evidence="4">Dioxygenase</fullName>
    </submittedName>
</protein>
<comment type="caution">
    <text evidence="4">The sequence shown here is derived from an EMBL/GenBank/DDBJ whole genome shotgun (WGS) entry which is preliminary data.</text>
</comment>
<proteinExistence type="inferred from homology"/>
<dbReference type="InterPro" id="IPR036291">
    <property type="entry name" value="NAD(P)-bd_dom_sf"/>
</dbReference>
<evidence type="ECO:0000256" key="3">
    <source>
        <dbReference type="RuleBase" id="RU000363"/>
    </source>
</evidence>
<dbReference type="GO" id="GO:0016616">
    <property type="term" value="F:oxidoreductase activity, acting on the CH-OH group of donors, NAD or NADP as acceptor"/>
    <property type="evidence" value="ECO:0007669"/>
    <property type="project" value="UniProtKB-ARBA"/>
</dbReference>
<dbReference type="FunFam" id="3.40.50.720:FF:000240">
    <property type="entry name" value="SDR family oxidoreductase"/>
    <property type="match status" value="1"/>
</dbReference>
<dbReference type="PANTHER" id="PTHR42760:SF115">
    <property type="entry name" value="3-OXOACYL-[ACYL-CARRIER-PROTEIN] REDUCTASE FABG"/>
    <property type="match status" value="1"/>
</dbReference>
<organism evidence="4 5">
    <name type="scientific">Dictyobacter kobayashii</name>
    <dbReference type="NCBI Taxonomy" id="2014872"/>
    <lineage>
        <taxon>Bacteria</taxon>
        <taxon>Bacillati</taxon>
        <taxon>Chloroflexota</taxon>
        <taxon>Ktedonobacteria</taxon>
        <taxon>Ktedonobacterales</taxon>
        <taxon>Dictyobacteraceae</taxon>
        <taxon>Dictyobacter</taxon>
    </lineage>
</organism>
<dbReference type="GO" id="GO:0051213">
    <property type="term" value="F:dioxygenase activity"/>
    <property type="evidence" value="ECO:0007669"/>
    <property type="project" value="UniProtKB-KW"/>
</dbReference>
<dbReference type="Proteomes" id="UP000287188">
    <property type="component" value="Unassembled WGS sequence"/>
</dbReference>
<keyword evidence="2" id="KW-0560">Oxidoreductase</keyword>
<evidence type="ECO:0000256" key="1">
    <source>
        <dbReference type="ARBA" id="ARBA00006484"/>
    </source>
</evidence>
<dbReference type="GO" id="GO:0005975">
    <property type="term" value="P:carbohydrate metabolic process"/>
    <property type="evidence" value="ECO:0007669"/>
    <property type="project" value="UniProtKB-ARBA"/>
</dbReference>